<keyword evidence="3" id="KW-0560">Oxidoreductase</keyword>
<accession>A0ABV3ZK47</accession>
<gene>
    <name evidence="3" type="ORF">QTN47_15400</name>
</gene>
<dbReference type="EMBL" id="JAULBC010000005">
    <property type="protein sequence ID" value="MEX6688893.1"/>
    <property type="molecule type" value="Genomic_DNA"/>
</dbReference>
<dbReference type="InterPro" id="IPR005804">
    <property type="entry name" value="FA_desaturase_dom"/>
</dbReference>
<dbReference type="EC" id="1.14.19.-" evidence="3"/>
<evidence type="ECO:0000259" key="2">
    <source>
        <dbReference type="Pfam" id="PF00487"/>
    </source>
</evidence>
<keyword evidence="1" id="KW-1133">Transmembrane helix</keyword>
<organism evidence="3 4">
    <name type="scientific">Danxiaibacter flavus</name>
    <dbReference type="NCBI Taxonomy" id="3049108"/>
    <lineage>
        <taxon>Bacteria</taxon>
        <taxon>Pseudomonadati</taxon>
        <taxon>Bacteroidota</taxon>
        <taxon>Chitinophagia</taxon>
        <taxon>Chitinophagales</taxon>
        <taxon>Chitinophagaceae</taxon>
        <taxon>Danxiaibacter</taxon>
    </lineage>
</organism>
<protein>
    <submittedName>
        <fullName evidence="3">Fatty acid desaturase</fullName>
        <ecNumber evidence="3">1.14.19.-</ecNumber>
    </submittedName>
</protein>
<keyword evidence="1" id="KW-0472">Membrane</keyword>
<evidence type="ECO:0000313" key="3">
    <source>
        <dbReference type="EMBL" id="MEX6688893.1"/>
    </source>
</evidence>
<feature type="transmembrane region" description="Helical" evidence="1">
    <location>
        <begin position="44"/>
        <end position="61"/>
    </location>
</feature>
<evidence type="ECO:0000313" key="4">
    <source>
        <dbReference type="Proteomes" id="UP001560573"/>
    </source>
</evidence>
<proteinExistence type="predicted"/>
<evidence type="ECO:0000256" key="1">
    <source>
        <dbReference type="SAM" id="Phobius"/>
    </source>
</evidence>
<dbReference type="PANTHER" id="PTHR19353">
    <property type="entry name" value="FATTY ACID DESATURASE 2"/>
    <property type="match status" value="1"/>
</dbReference>
<feature type="transmembrane region" description="Helical" evidence="1">
    <location>
        <begin position="234"/>
        <end position="253"/>
    </location>
</feature>
<dbReference type="Proteomes" id="UP001560573">
    <property type="component" value="Unassembled WGS sequence"/>
</dbReference>
<feature type="transmembrane region" description="Helical" evidence="1">
    <location>
        <begin position="67"/>
        <end position="84"/>
    </location>
</feature>
<feature type="transmembrane region" description="Helical" evidence="1">
    <location>
        <begin position="104"/>
        <end position="121"/>
    </location>
</feature>
<dbReference type="PANTHER" id="PTHR19353:SF19">
    <property type="entry name" value="DELTA(5) FATTY ACID DESATURASE C-RELATED"/>
    <property type="match status" value="1"/>
</dbReference>
<feature type="transmembrane region" description="Helical" evidence="1">
    <location>
        <begin position="208"/>
        <end position="228"/>
    </location>
</feature>
<reference evidence="3 4" key="1">
    <citation type="submission" date="2023-07" db="EMBL/GenBank/DDBJ databases">
        <authorList>
            <person name="Lian W.-H."/>
        </authorList>
    </citation>
    <scope>NUCLEOTIDE SEQUENCE [LARGE SCALE GENOMIC DNA]</scope>
    <source>
        <strain evidence="3 4">SYSU DXS3180</strain>
    </source>
</reference>
<sequence length="366" mass="43363">MTARTVKPAFPKTGEDLFLQLRHEVNRTVKALEPTRKRRIKIKAYLFPVLYVVAYFVALIWGKNLAIFYLAYFAMGIFLVLNYLNIVHEAVHGTLFRSNAMNKAYVGFFDLMGANSYIFKIRHVRFHHNYPNIQGWDTDFEQSPLARVFPHGPFSKMHKYQHIYLPFLYPLYLFNWLLVRDFKDFFKKDTIVRKLVTEIPGKEYVKLFFFKAFFFFYMLVLPVLVVTLTFTQVLIGFLIFMFTASIFSLLVLLSPHASIESEFPMPNEKGLLPSTWFVHQLSCTNDVKEDNWFTRFFMGCFNYHIAHHLFPSVNHVYYPEVTKTIKQFAEKNQLPYRTYSLATSLKNHYILLKNNAFHENIFEETM</sequence>
<name>A0ABV3ZK47_9BACT</name>
<keyword evidence="4" id="KW-1185">Reference proteome</keyword>
<dbReference type="RefSeq" id="WP_369330303.1">
    <property type="nucleotide sequence ID" value="NZ_JAULBC010000005.1"/>
</dbReference>
<dbReference type="InterPro" id="IPR012171">
    <property type="entry name" value="Fatty_acid_desaturase"/>
</dbReference>
<dbReference type="Pfam" id="PF00487">
    <property type="entry name" value="FA_desaturase"/>
    <property type="match status" value="1"/>
</dbReference>
<feature type="domain" description="Fatty acid desaturase" evidence="2">
    <location>
        <begin position="68"/>
        <end position="339"/>
    </location>
</feature>
<feature type="transmembrane region" description="Helical" evidence="1">
    <location>
        <begin position="163"/>
        <end position="179"/>
    </location>
</feature>
<dbReference type="GO" id="GO:0016491">
    <property type="term" value="F:oxidoreductase activity"/>
    <property type="evidence" value="ECO:0007669"/>
    <property type="project" value="UniProtKB-KW"/>
</dbReference>
<keyword evidence="1" id="KW-0812">Transmembrane</keyword>
<comment type="caution">
    <text evidence="3">The sequence shown here is derived from an EMBL/GenBank/DDBJ whole genome shotgun (WGS) entry which is preliminary data.</text>
</comment>